<keyword evidence="8 19" id="KW-0106">Calcium</keyword>
<gene>
    <name evidence="22" type="ORF">WMSIL1_LOCUS2092</name>
</gene>
<dbReference type="Proteomes" id="UP000321570">
    <property type="component" value="Unassembled WGS sequence"/>
</dbReference>
<evidence type="ECO:0000313" key="23">
    <source>
        <dbReference type="Proteomes" id="UP000321570"/>
    </source>
</evidence>
<evidence type="ECO:0000256" key="2">
    <source>
        <dbReference type="ARBA" id="ARBA00004323"/>
    </source>
</evidence>
<feature type="active site" description="Proton donor" evidence="18">
    <location>
        <position position="236"/>
    </location>
</feature>
<keyword evidence="7 21" id="KW-0378">Hydrolase</keyword>
<dbReference type="InterPro" id="IPR012341">
    <property type="entry name" value="6hp_glycosidase-like_sf"/>
</dbReference>
<dbReference type="PANTHER" id="PTHR11742">
    <property type="entry name" value="MANNOSYL-OLIGOSACCHARIDE ALPHA-1,2-MANNOSIDASE-RELATED"/>
    <property type="match status" value="1"/>
</dbReference>
<evidence type="ECO:0000256" key="3">
    <source>
        <dbReference type="ARBA" id="ARBA00004922"/>
    </source>
</evidence>
<dbReference type="Gene3D" id="1.50.10.10">
    <property type="match status" value="1"/>
</dbReference>
<protein>
    <recommendedName>
        <fullName evidence="21">alpha-1,2-Mannosidase</fullName>
        <ecNumber evidence="21">3.2.1.-</ecNumber>
    </recommendedName>
</protein>
<dbReference type="InterPro" id="IPR050749">
    <property type="entry name" value="Glycosyl_Hydrolase_47"/>
</dbReference>
<dbReference type="FunFam" id="1.50.10.10:FF:000017">
    <property type="entry name" value="alpha-1,2-Mannosidase"/>
    <property type="match status" value="1"/>
</dbReference>
<evidence type="ECO:0000256" key="10">
    <source>
        <dbReference type="ARBA" id="ARBA00022989"/>
    </source>
</evidence>
<dbReference type="GO" id="GO:0000139">
    <property type="term" value="C:Golgi membrane"/>
    <property type="evidence" value="ECO:0007669"/>
    <property type="project" value="UniProtKB-SubCell"/>
</dbReference>
<comment type="catalytic activity">
    <reaction evidence="16">
        <text>N(4)-(alpha-D-Man-(1-&gt;2)-alpha-D-Man-(1-&gt;2)-alpha-D-Man-(1-&gt;3)-[alpha-D-Man-(1-&gt;3)-[alpha-D-Man-(1-&gt;2)-alpha-D-Man-(1-&gt;6)]-alpha-D-Man-(1-&gt;6)]-beta-D-Man-(1-&gt;4)-beta-D-GlcNAc-(1-&gt;4)-beta-D-GlcNAc)-L-asparaginyl-[protein] (N-glucan mannose isomer 8A1,2,3B1,3) + 3 H2O = N(4)-(alpha-D-Man-(1-&gt;3)-[alpha-D-Man-(1-&gt;3)-[alpha-D-Man-(1-&gt;6)]-alpha-D-Man-(1-&gt;6)]-beta-D-Man-(1-&gt;4)-beta-D-GlcNAc-(1-&gt;4)-beta-D-GlcNAc)-L-asparaginyl-[protein] (N-glucan mannose isomer 5A1,2) + 3 beta-D-mannose</text>
        <dbReference type="Rhea" id="RHEA:56028"/>
        <dbReference type="Rhea" id="RHEA-COMP:14358"/>
        <dbReference type="Rhea" id="RHEA-COMP:14367"/>
        <dbReference type="ChEBI" id="CHEBI:15377"/>
        <dbReference type="ChEBI" id="CHEBI:28563"/>
        <dbReference type="ChEBI" id="CHEBI:59087"/>
        <dbReference type="ChEBI" id="CHEBI:60628"/>
        <dbReference type="EC" id="3.2.1.113"/>
    </reaction>
</comment>
<dbReference type="GO" id="GO:0006491">
    <property type="term" value="P:N-glycan processing"/>
    <property type="evidence" value="ECO:0007669"/>
    <property type="project" value="UniProtKB-ARBA"/>
</dbReference>
<dbReference type="EC" id="3.2.1.-" evidence="21"/>
<dbReference type="InterPro" id="IPR001382">
    <property type="entry name" value="Glyco_hydro_47"/>
</dbReference>
<dbReference type="GO" id="GO:0005509">
    <property type="term" value="F:calcium ion binding"/>
    <property type="evidence" value="ECO:0007669"/>
    <property type="project" value="InterPro"/>
</dbReference>
<keyword evidence="10" id="KW-1133">Transmembrane helix</keyword>
<dbReference type="EMBL" id="CABIJS010000055">
    <property type="protein sequence ID" value="VUZ41415.1"/>
    <property type="molecule type" value="Genomic_DNA"/>
</dbReference>
<name>A0A564Y271_HYMDI</name>
<comment type="similarity">
    <text evidence="4 21">Belongs to the glycosyl hydrolase 47 family.</text>
</comment>
<comment type="catalytic activity">
    <reaction evidence="17">
        <text>N(4)-(alpha-D-Man-(1-&gt;2)-alpha-D-Man-(1-&gt;2)-alpha-D-Man-(1-&gt;3)-[alpha-D-Man-(1-&gt;2)-alpha-D-Man-(1-&gt;3)-[alpha-D-Man-(1-&gt;2)-alpha-D-Man-(1-&gt;6)]-alpha-D-Man-(1-&gt;6)]-beta-D-Man-(1-&gt;4)-beta-D-GlcNAc-(1-&gt;4)-beta-D-GlcNAc)-L-asparaginyl-[protein] (N-glucan mannose isomer 9A1,2,3B1,2,3) + 4 H2O = N(4)-(alpha-D-Man-(1-&gt;3)-[alpha-D-Man-(1-&gt;3)-[alpha-D-Man-(1-&gt;6)]-alpha-D-Man-(1-&gt;6)]-beta-D-Man-(1-&gt;4)-beta-D-GlcNAc-(1-&gt;4)-beta-D-GlcNAc)-L-asparaginyl-[protein] (N-glucan mannose isomer 5A1,2) + 4 beta-D-mannose</text>
        <dbReference type="Rhea" id="RHEA:56008"/>
        <dbReference type="Rhea" id="RHEA-COMP:14356"/>
        <dbReference type="Rhea" id="RHEA-COMP:14367"/>
        <dbReference type="ChEBI" id="CHEBI:15377"/>
        <dbReference type="ChEBI" id="CHEBI:28563"/>
        <dbReference type="ChEBI" id="CHEBI:59087"/>
        <dbReference type="ChEBI" id="CHEBI:139493"/>
        <dbReference type="EC" id="3.2.1.113"/>
    </reaction>
</comment>
<evidence type="ECO:0000256" key="8">
    <source>
        <dbReference type="ARBA" id="ARBA00022837"/>
    </source>
</evidence>
<evidence type="ECO:0000256" key="6">
    <source>
        <dbReference type="ARBA" id="ARBA00022723"/>
    </source>
</evidence>
<organism evidence="22 23">
    <name type="scientific">Hymenolepis diminuta</name>
    <name type="common">Rat tapeworm</name>
    <dbReference type="NCBI Taxonomy" id="6216"/>
    <lineage>
        <taxon>Eukaryota</taxon>
        <taxon>Metazoa</taxon>
        <taxon>Spiralia</taxon>
        <taxon>Lophotrochozoa</taxon>
        <taxon>Platyhelminthes</taxon>
        <taxon>Cestoda</taxon>
        <taxon>Eucestoda</taxon>
        <taxon>Cyclophyllidea</taxon>
        <taxon>Hymenolepididae</taxon>
        <taxon>Hymenolepis</taxon>
    </lineage>
</organism>
<comment type="cofactor">
    <cofactor evidence="1 19">
        <name>Ca(2+)</name>
        <dbReference type="ChEBI" id="CHEBI:29108"/>
    </cofactor>
</comment>
<keyword evidence="6 19" id="KW-0479">Metal-binding</keyword>
<proteinExistence type="inferred from homology"/>
<dbReference type="GO" id="GO:0005975">
    <property type="term" value="P:carbohydrate metabolic process"/>
    <property type="evidence" value="ECO:0007669"/>
    <property type="project" value="InterPro"/>
</dbReference>
<keyword evidence="23" id="KW-1185">Reference proteome</keyword>
<dbReference type="PANTHER" id="PTHR11742:SF6">
    <property type="entry name" value="MANNOSYL-OLIGOSACCHARIDE ALPHA-1,2-MANNOSIDASE IA-RELATED"/>
    <property type="match status" value="1"/>
</dbReference>
<dbReference type="AlphaFoldDB" id="A0A564Y271"/>
<evidence type="ECO:0000256" key="19">
    <source>
        <dbReference type="PIRSR" id="PIRSR601382-2"/>
    </source>
</evidence>
<feature type="active site" evidence="18">
    <location>
        <position position="503"/>
    </location>
</feature>
<evidence type="ECO:0000256" key="5">
    <source>
        <dbReference type="ARBA" id="ARBA00022692"/>
    </source>
</evidence>
<sequence>MSLIGHFSLITSSPRHYILYFLNSGLSNLETFIHSFFHVKSFGKKTDGGILSDSVLSPLHNFAAANVRVLGRPSGPGLSGDKFVQPAFLEDLEDTAVAAVDDAQKAEEEQVQQYQRVQHGKGISLPQFSVEEIQGSPDMDKKDPELAKKRQKVKEMTKHAWDNYVKYAWGHNELRPKSKTFHDTDVLGRVPLGATIVDSIDTLYIMGLEKEYRQASKWIKDKLDISNAPTEVSVFEVTIRFIGGLLSIYSMTGERFYLDRAQSIIENLLPAFDPTSGLPFSLYNLQNKKGRNFIWTANACHILSEVGTLHMEFQYISELLGEPKYSKMVHRIRDYLVAASKTAHDEFRTHVSRGQPAFCNKRVTLSGEGDSFFEYLLKEWIRTGHADIQAKKLYDKSLATFERLRMIQTSIQGSVYLADSQHGSPGQVMTHLACFSGGMFALGAEKKDDSDVWFKRGKDLTQTCRKSYAQTDTGLGPESFVFTESVDAVAATLNAKFYYLRPETVESYFYMWRFTHDPIYRQYAWDVVQALEKHCRLDGGYSGIRDVNDPNSPVDDVQQSYFIAETLKYLYLIFCDDSVLPLNRWVFNTEAHPFPIIS</sequence>
<evidence type="ECO:0000256" key="18">
    <source>
        <dbReference type="PIRSR" id="PIRSR601382-1"/>
    </source>
</evidence>
<dbReference type="Pfam" id="PF01532">
    <property type="entry name" value="Glyco_hydro_47"/>
    <property type="match status" value="1"/>
</dbReference>
<keyword evidence="12" id="KW-0472">Membrane</keyword>
<accession>A0A564Y271</accession>
<evidence type="ECO:0000256" key="4">
    <source>
        <dbReference type="ARBA" id="ARBA00007658"/>
    </source>
</evidence>
<evidence type="ECO:0000256" key="9">
    <source>
        <dbReference type="ARBA" id="ARBA00022968"/>
    </source>
</evidence>
<evidence type="ECO:0000256" key="13">
    <source>
        <dbReference type="ARBA" id="ARBA00023157"/>
    </source>
</evidence>
<keyword evidence="9" id="KW-0735">Signal-anchor</keyword>
<feature type="active site" evidence="18">
    <location>
        <position position="370"/>
    </location>
</feature>
<evidence type="ECO:0000313" key="22">
    <source>
        <dbReference type="EMBL" id="VUZ41415.1"/>
    </source>
</evidence>
<evidence type="ECO:0000256" key="12">
    <source>
        <dbReference type="ARBA" id="ARBA00023136"/>
    </source>
</evidence>
<evidence type="ECO:0000256" key="15">
    <source>
        <dbReference type="ARBA" id="ARBA00023295"/>
    </source>
</evidence>
<feature type="active site" description="Proton donor" evidence="18">
    <location>
        <position position="478"/>
    </location>
</feature>
<dbReference type="GO" id="GO:0005783">
    <property type="term" value="C:endoplasmic reticulum"/>
    <property type="evidence" value="ECO:0007669"/>
    <property type="project" value="TreeGrafter"/>
</dbReference>
<feature type="binding site" evidence="19">
    <location>
        <position position="589"/>
    </location>
    <ligand>
        <name>Ca(2+)</name>
        <dbReference type="ChEBI" id="CHEBI:29108"/>
    </ligand>
</feature>
<keyword evidence="5" id="KW-0812">Transmembrane</keyword>
<dbReference type="InterPro" id="IPR036026">
    <property type="entry name" value="Seven-hairpin_glycosidases"/>
</dbReference>
<evidence type="ECO:0000256" key="14">
    <source>
        <dbReference type="ARBA" id="ARBA00023180"/>
    </source>
</evidence>
<keyword evidence="14" id="KW-0325">Glycoprotein</keyword>
<comment type="subcellular location">
    <subcellularLocation>
        <location evidence="2">Golgi apparatus membrane</location>
        <topology evidence="2">Single-pass type II membrane protein</topology>
    </subcellularLocation>
</comment>
<keyword evidence="15 21" id="KW-0326">Glycosidase</keyword>
<reference evidence="22 23" key="1">
    <citation type="submission" date="2019-07" db="EMBL/GenBank/DDBJ databases">
        <authorList>
            <person name="Jastrzebski P J."/>
            <person name="Paukszto L."/>
            <person name="Jastrzebski P J."/>
        </authorList>
    </citation>
    <scope>NUCLEOTIDE SEQUENCE [LARGE SCALE GENOMIC DNA]</scope>
    <source>
        <strain evidence="22 23">WMS-il1</strain>
    </source>
</reference>
<dbReference type="SUPFAM" id="SSF48225">
    <property type="entry name" value="Seven-hairpin glycosidases"/>
    <property type="match status" value="1"/>
</dbReference>
<keyword evidence="11" id="KW-0333">Golgi apparatus</keyword>
<evidence type="ECO:0000256" key="21">
    <source>
        <dbReference type="RuleBase" id="RU361193"/>
    </source>
</evidence>
<feature type="disulfide bond" evidence="20">
    <location>
        <begin position="434"/>
        <end position="464"/>
    </location>
</feature>
<evidence type="ECO:0000256" key="20">
    <source>
        <dbReference type="PIRSR" id="PIRSR601382-3"/>
    </source>
</evidence>
<dbReference type="PRINTS" id="PR00747">
    <property type="entry name" value="GLYHDRLASE47"/>
</dbReference>
<evidence type="ECO:0000256" key="16">
    <source>
        <dbReference type="ARBA" id="ARBA00047669"/>
    </source>
</evidence>
<evidence type="ECO:0000256" key="17">
    <source>
        <dbReference type="ARBA" id="ARBA00048605"/>
    </source>
</evidence>
<evidence type="ECO:0000256" key="1">
    <source>
        <dbReference type="ARBA" id="ARBA00001913"/>
    </source>
</evidence>
<keyword evidence="13 20" id="KW-1015">Disulfide bond</keyword>
<evidence type="ECO:0000256" key="11">
    <source>
        <dbReference type="ARBA" id="ARBA00023034"/>
    </source>
</evidence>
<comment type="pathway">
    <text evidence="3">Protein modification; protein glycosylation.</text>
</comment>
<evidence type="ECO:0000256" key="7">
    <source>
        <dbReference type="ARBA" id="ARBA00022801"/>
    </source>
</evidence>
<dbReference type="GO" id="GO:0004571">
    <property type="term" value="F:mannosyl-oligosaccharide 1,2-alpha-mannosidase activity"/>
    <property type="evidence" value="ECO:0007669"/>
    <property type="project" value="UniProtKB-EC"/>
</dbReference>